<proteinExistence type="predicted"/>
<evidence type="ECO:0000313" key="1">
    <source>
        <dbReference type="EnsemblMetazoa" id="Aqu2.1.09706_001"/>
    </source>
</evidence>
<name>A0A1X7T5C9_AMPQE</name>
<organism evidence="1">
    <name type="scientific">Amphimedon queenslandica</name>
    <name type="common">Sponge</name>
    <dbReference type="NCBI Taxonomy" id="400682"/>
    <lineage>
        <taxon>Eukaryota</taxon>
        <taxon>Metazoa</taxon>
        <taxon>Porifera</taxon>
        <taxon>Demospongiae</taxon>
        <taxon>Heteroscleromorpha</taxon>
        <taxon>Haplosclerida</taxon>
        <taxon>Niphatidae</taxon>
        <taxon>Amphimedon</taxon>
    </lineage>
</organism>
<reference evidence="1" key="1">
    <citation type="submission" date="2017-05" db="UniProtKB">
        <authorList>
            <consortium name="EnsemblMetazoa"/>
        </authorList>
    </citation>
    <scope>IDENTIFICATION</scope>
</reference>
<accession>A0A1X7T5C9</accession>
<dbReference type="InParanoid" id="A0A1X7T5C9"/>
<dbReference type="AlphaFoldDB" id="A0A1X7T5C9"/>
<dbReference type="EnsemblMetazoa" id="Aqu2.1.09706_001">
    <property type="protein sequence ID" value="Aqu2.1.09706_001"/>
    <property type="gene ID" value="Aqu2.1.09706"/>
</dbReference>
<sequence length="24" mass="2948">VFLYSLRIIGRRDRRRSIIVLIEC</sequence>
<protein>
    <submittedName>
        <fullName evidence="1">Uncharacterized protein</fullName>
    </submittedName>
</protein>